<evidence type="ECO:0000313" key="5">
    <source>
        <dbReference type="Proteomes" id="UP000460412"/>
    </source>
</evidence>
<dbReference type="InterPro" id="IPR036869">
    <property type="entry name" value="J_dom_sf"/>
</dbReference>
<dbReference type="InterPro" id="IPR001623">
    <property type="entry name" value="DnaJ_domain"/>
</dbReference>
<dbReference type="SUPFAM" id="SSF46565">
    <property type="entry name" value="Chaperone J-domain"/>
    <property type="match status" value="1"/>
</dbReference>
<dbReference type="PROSITE" id="PS50076">
    <property type="entry name" value="DNAJ_2"/>
    <property type="match status" value="1"/>
</dbReference>
<keyword evidence="2" id="KW-0143">Chaperone</keyword>
<evidence type="ECO:0000256" key="2">
    <source>
        <dbReference type="ARBA" id="ARBA00023186"/>
    </source>
</evidence>
<proteinExistence type="predicted"/>
<dbReference type="SMART" id="SM00271">
    <property type="entry name" value="DnaJ"/>
    <property type="match status" value="1"/>
</dbReference>
<comment type="caution">
    <text evidence="4">The sequence shown here is derived from an EMBL/GenBank/DDBJ whole genome shotgun (WGS) entry which is preliminary data.</text>
</comment>
<protein>
    <submittedName>
        <fullName evidence="4">DnaJ domain-containing protein</fullName>
    </submittedName>
</protein>
<keyword evidence="5" id="KW-1185">Reference proteome</keyword>
<evidence type="ECO:0000259" key="3">
    <source>
        <dbReference type="PROSITE" id="PS50076"/>
    </source>
</evidence>
<evidence type="ECO:0000256" key="1">
    <source>
        <dbReference type="ARBA" id="ARBA00022705"/>
    </source>
</evidence>
<name>A0A7X3MFP5_9FIRM</name>
<dbReference type="Pfam" id="PF00226">
    <property type="entry name" value="DnaJ"/>
    <property type="match status" value="1"/>
</dbReference>
<organism evidence="4 5">
    <name type="scientific">Sporofaciens musculi</name>
    <dbReference type="NCBI Taxonomy" id="2681861"/>
    <lineage>
        <taxon>Bacteria</taxon>
        <taxon>Bacillati</taxon>
        <taxon>Bacillota</taxon>
        <taxon>Clostridia</taxon>
        <taxon>Lachnospirales</taxon>
        <taxon>Lachnospiraceae</taxon>
        <taxon>Sporofaciens</taxon>
    </lineage>
</organism>
<dbReference type="PANTHER" id="PTHR43096">
    <property type="entry name" value="DNAJ HOMOLOG 1, MITOCHONDRIAL-RELATED"/>
    <property type="match status" value="1"/>
</dbReference>
<keyword evidence="1" id="KW-0235">DNA replication</keyword>
<evidence type="ECO:0000313" key="4">
    <source>
        <dbReference type="EMBL" id="MXP75487.1"/>
    </source>
</evidence>
<dbReference type="GO" id="GO:0005737">
    <property type="term" value="C:cytoplasm"/>
    <property type="evidence" value="ECO:0007669"/>
    <property type="project" value="TreeGrafter"/>
</dbReference>
<dbReference type="PANTHER" id="PTHR43096:SF52">
    <property type="entry name" value="DNAJ HOMOLOG 1, MITOCHONDRIAL-RELATED"/>
    <property type="match status" value="1"/>
</dbReference>
<accession>A0A7X3MFP5</accession>
<dbReference type="RefSeq" id="WP_159750741.1">
    <property type="nucleotide sequence ID" value="NZ_CATIFW010000031.1"/>
</dbReference>
<dbReference type="GO" id="GO:0006260">
    <property type="term" value="P:DNA replication"/>
    <property type="evidence" value="ECO:0007669"/>
    <property type="project" value="UniProtKB-KW"/>
</dbReference>
<dbReference type="EMBL" id="WUQX01000001">
    <property type="protein sequence ID" value="MXP75487.1"/>
    <property type="molecule type" value="Genomic_DNA"/>
</dbReference>
<dbReference type="GO" id="GO:0051082">
    <property type="term" value="F:unfolded protein binding"/>
    <property type="evidence" value="ECO:0007669"/>
    <property type="project" value="TreeGrafter"/>
</dbReference>
<dbReference type="Proteomes" id="UP000460412">
    <property type="component" value="Unassembled WGS sequence"/>
</dbReference>
<dbReference type="PRINTS" id="PR00625">
    <property type="entry name" value="JDOMAIN"/>
</dbReference>
<gene>
    <name evidence="4" type="ORF">GN277_08860</name>
</gene>
<dbReference type="Gene3D" id="1.10.287.110">
    <property type="entry name" value="DnaJ domain"/>
    <property type="match status" value="1"/>
</dbReference>
<reference evidence="4 5" key="1">
    <citation type="submission" date="2019-12" db="EMBL/GenBank/DDBJ databases">
        <title>Sporaefaciens musculi gen. nov., sp. nov., a novel bacterium isolated from the caecum of an obese mouse.</title>
        <authorList>
            <person name="Rasmussen T.S."/>
            <person name="Streidl T."/>
            <person name="Hitch T.C.A."/>
            <person name="Wortmann E."/>
            <person name="Deptula P."/>
            <person name="Hansen M."/>
            <person name="Nielsen D.S."/>
            <person name="Clavel T."/>
            <person name="Vogensen F.K."/>
        </authorList>
    </citation>
    <scope>NUCLEOTIDE SEQUENCE [LARGE SCALE GENOMIC DNA]</scope>
    <source>
        <strain evidence="4 5">WCA-9-b2</strain>
    </source>
</reference>
<sequence>MEDKNYYDILGVSEKASLEDITAAKNELAKRFHPDVNIKNGIDTTEKMQEILEAYRVLSNPDKRSEYDWSHTRKRPVMQTFDLHHMEDDDDSLPDFVAYWKASNALFDIIQKSAPLFRDKNYSEELTRLSTEALTHVVLLRNSSIPERYWYPDIMNWLLFTWFQHRNYTVSYLLTLYDEYAKENISALDKLKLQKNTYHYQHSIKRLVKF</sequence>
<feature type="domain" description="J" evidence="3">
    <location>
        <begin position="5"/>
        <end position="71"/>
    </location>
</feature>
<dbReference type="GO" id="GO:0042026">
    <property type="term" value="P:protein refolding"/>
    <property type="evidence" value="ECO:0007669"/>
    <property type="project" value="TreeGrafter"/>
</dbReference>
<dbReference type="AlphaFoldDB" id="A0A7X3MFP5"/>
<dbReference type="CDD" id="cd06257">
    <property type="entry name" value="DnaJ"/>
    <property type="match status" value="1"/>
</dbReference>